<feature type="non-terminal residue" evidence="2">
    <location>
        <position position="27"/>
    </location>
</feature>
<protein>
    <submittedName>
        <fullName evidence="2">Uncharacterized protein</fullName>
    </submittedName>
</protein>
<dbReference type="AlphaFoldDB" id="A0A2J1DU27"/>
<reference evidence="2 3" key="1">
    <citation type="journal article" date="2017" name="FEMS Microbiol. Ecol.">
        <title>Reconstructed genomes of novel Dehalococcoides mccartyi strains from 1,2,3,4-tetrachlorodibenzo-p-dioxin-dechlorinating enrichment cultures reveal divergent reductive dehalogenase gene profiles.</title>
        <authorList>
            <person name="Dam H.T."/>
            <person name="Vollmers J."/>
            <person name="Kaster A.K."/>
            <person name="Haggblom M.M."/>
        </authorList>
    </citation>
    <scope>NUCLEOTIDE SEQUENCE [LARGE SCALE GENOMIC DNA]</scope>
    <source>
        <strain evidence="2 3">H1-3-2.001</strain>
    </source>
</reference>
<comment type="caution">
    <text evidence="2">The sequence shown here is derived from an EMBL/GenBank/DDBJ whole genome shotgun (WGS) entry which is preliminary data.</text>
</comment>
<organism evidence="2 3">
    <name type="scientific">Dehalococcoides mccartyi</name>
    <dbReference type="NCBI Taxonomy" id="61435"/>
    <lineage>
        <taxon>Bacteria</taxon>
        <taxon>Bacillati</taxon>
        <taxon>Chloroflexota</taxon>
        <taxon>Dehalococcoidia</taxon>
        <taxon>Dehalococcoidales</taxon>
        <taxon>Dehalococcoidaceae</taxon>
        <taxon>Dehalococcoides</taxon>
    </lineage>
</organism>
<keyword evidence="1" id="KW-0812">Transmembrane</keyword>
<keyword evidence="1" id="KW-1133">Transmembrane helix</keyword>
<evidence type="ECO:0000313" key="2">
    <source>
        <dbReference type="EMBL" id="PKH45623.1"/>
    </source>
</evidence>
<proteinExistence type="predicted"/>
<evidence type="ECO:0000313" key="3">
    <source>
        <dbReference type="Proteomes" id="UP000233649"/>
    </source>
</evidence>
<keyword evidence="1" id="KW-0472">Membrane</keyword>
<feature type="transmembrane region" description="Helical" evidence="1">
    <location>
        <begin position="6"/>
        <end position="25"/>
    </location>
</feature>
<name>A0A2J1DU27_9CHLR</name>
<sequence>MEYFIPLMLVGAVVAAALFGITNWLRN</sequence>
<gene>
    <name evidence="2" type="ORF">CVH13_01442</name>
</gene>
<accession>A0A2J1DU27</accession>
<dbReference type="Proteomes" id="UP000233649">
    <property type="component" value="Unassembled WGS sequence"/>
</dbReference>
<dbReference type="EMBL" id="PHFD01000311">
    <property type="protein sequence ID" value="PKH45623.1"/>
    <property type="molecule type" value="Genomic_DNA"/>
</dbReference>
<evidence type="ECO:0000256" key="1">
    <source>
        <dbReference type="SAM" id="Phobius"/>
    </source>
</evidence>